<sequence length="451" mass="50892">MTNVKVIVLCLDGGETRNKTGSERGALVVQRNDTCEFMDIVKMRLQALGPGEKSEHANQLSYRKKRLDAGHSAAAHPIMSAKSEVVGCGAGGFDQGEKLHVGRHMQVCLEHFQVFHASQSIVEVAEAKMRFGKARVEPGQMERHVDIYRRANMSQLDNGRKMGRHQVDGLGQKIKLVVAACVAHGAILEAKEVDEAKDARARARFEHHREPTVVDYKVVGMVELVWFFPESHNHLGRNPQRLKQFLEQVVESENGGCALFHHLGKARFREQNAFGLLDYTESAQVQKKRAHHIDARGAEFHAHGRDHIIEVGRTRILGGKISHFALVGRRWRSRMLAKCLTDIYWRDILERLDDEIGFGARESPSAHSLVLGRERVGAIERRFHRAPFVARTEPSFKQVLCAFAPKHFEKARPVIFGRFILVSHERAGAGGTELGQVEHVASERFERRLEF</sequence>
<proteinExistence type="predicted"/>
<organism evidence="1 2">
    <name type="scientific">Clavispora lusitaniae (strain ATCC 42720)</name>
    <name type="common">Yeast</name>
    <name type="synonym">Candida lusitaniae</name>
    <dbReference type="NCBI Taxonomy" id="306902"/>
    <lineage>
        <taxon>Eukaryota</taxon>
        <taxon>Fungi</taxon>
        <taxon>Dikarya</taxon>
        <taxon>Ascomycota</taxon>
        <taxon>Saccharomycotina</taxon>
        <taxon>Pichiomycetes</taxon>
        <taxon>Metschnikowiaceae</taxon>
        <taxon>Clavispora</taxon>
    </lineage>
</organism>
<dbReference type="HOGENOM" id="CLU_606911_0_0_1"/>
<dbReference type="InParanoid" id="C4Y0V8"/>
<dbReference type="EMBL" id="CH408077">
    <property type="protein sequence ID" value="EEQ37717.1"/>
    <property type="molecule type" value="Genomic_DNA"/>
</dbReference>
<gene>
    <name evidence="1" type="ORF">CLUG_01840</name>
</gene>
<dbReference type="KEGG" id="clu:CLUG_01840"/>
<evidence type="ECO:0000313" key="2">
    <source>
        <dbReference type="Proteomes" id="UP000007703"/>
    </source>
</evidence>
<protein>
    <submittedName>
        <fullName evidence="1">Uncharacterized protein</fullName>
    </submittedName>
</protein>
<accession>C4Y0V8</accession>
<dbReference type="Proteomes" id="UP000007703">
    <property type="component" value="Unassembled WGS sequence"/>
</dbReference>
<dbReference type="AlphaFoldDB" id="C4Y0V8"/>
<name>C4Y0V8_CLAL4</name>
<reference evidence="1 2" key="1">
    <citation type="journal article" date="2009" name="Nature">
        <title>Evolution of pathogenicity and sexual reproduction in eight Candida genomes.</title>
        <authorList>
            <person name="Butler G."/>
            <person name="Rasmussen M.D."/>
            <person name="Lin M.F."/>
            <person name="Santos M.A."/>
            <person name="Sakthikumar S."/>
            <person name="Munro C.A."/>
            <person name="Rheinbay E."/>
            <person name="Grabherr M."/>
            <person name="Forche A."/>
            <person name="Reedy J.L."/>
            <person name="Agrafioti I."/>
            <person name="Arnaud M.B."/>
            <person name="Bates S."/>
            <person name="Brown A.J."/>
            <person name="Brunke S."/>
            <person name="Costanzo M.C."/>
            <person name="Fitzpatrick D.A."/>
            <person name="de Groot P.W."/>
            <person name="Harris D."/>
            <person name="Hoyer L.L."/>
            <person name="Hube B."/>
            <person name="Klis F.M."/>
            <person name="Kodira C."/>
            <person name="Lennard N."/>
            <person name="Logue M.E."/>
            <person name="Martin R."/>
            <person name="Neiman A.M."/>
            <person name="Nikolaou E."/>
            <person name="Quail M.A."/>
            <person name="Quinn J."/>
            <person name="Santos M.C."/>
            <person name="Schmitzberger F.F."/>
            <person name="Sherlock G."/>
            <person name="Shah P."/>
            <person name="Silverstein K.A."/>
            <person name="Skrzypek M.S."/>
            <person name="Soll D."/>
            <person name="Staggs R."/>
            <person name="Stansfield I."/>
            <person name="Stumpf M.P."/>
            <person name="Sudbery P.E."/>
            <person name="Srikantha T."/>
            <person name="Zeng Q."/>
            <person name="Berman J."/>
            <person name="Berriman M."/>
            <person name="Heitman J."/>
            <person name="Gow N.A."/>
            <person name="Lorenz M.C."/>
            <person name="Birren B.W."/>
            <person name="Kellis M."/>
            <person name="Cuomo C.A."/>
        </authorList>
    </citation>
    <scope>NUCLEOTIDE SEQUENCE [LARGE SCALE GENOMIC DNA]</scope>
    <source>
        <strain evidence="1 2">ATCC 42720</strain>
    </source>
</reference>
<dbReference type="VEuPathDB" id="FungiDB:CLUG_01840"/>
<evidence type="ECO:0000313" key="1">
    <source>
        <dbReference type="EMBL" id="EEQ37717.1"/>
    </source>
</evidence>